<keyword evidence="12" id="KW-0325">Glycoprotein</keyword>
<dbReference type="Pfam" id="PF00332">
    <property type="entry name" value="Glyco_hydro_17"/>
    <property type="match status" value="1"/>
</dbReference>
<keyword evidence="7" id="KW-0134">Cell wall</keyword>
<keyword evidence="6" id="KW-1003">Cell membrane</keyword>
<evidence type="ECO:0000256" key="9">
    <source>
        <dbReference type="ARBA" id="ARBA00022729"/>
    </source>
</evidence>
<dbReference type="InterPro" id="IPR050732">
    <property type="entry name" value="Beta-glucan_modifiers"/>
</dbReference>
<keyword evidence="13" id="KW-0119">Carbohydrate metabolism</keyword>
<dbReference type="GO" id="GO:0009277">
    <property type="term" value="C:fungal-type cell wall"/>
    <property type="evidence" value="ECO:0007669"/>
    <property type="project" value="TreeGrafter"/>
</dbReference>
<dbReference type="GO" id="GO:0000272">
    <property type="term" value="P:polysaccharide catabolic process"/>
    <property type="evidence" value="ECO:0007669"/>
    <property type="project" value="UniProtKB-KW"/>
</dbReference>
<evidence type="ECO:0000256" key="4">
    <source>
        <dbReference type="ARBA" id="ARBA00008773"/>
    </source>
</evidence>
<evidence type="ECO:0000256" key="8">
    <source>
        <dbReference type="ARBA" id="ARBA00022525"/>
    </source>
</evidence>
<dbReference type="AlphaFoldDB" id="A0A4V1IWJ6"/>
<evidence type="ECO:0000256" key="14">
    <source>
        <dbReference type="ARBA" id="ARBA00023316"/>
    </source>
</evidence>
<comment type="subcellular location">
    <subcellularLocation>
        <location evidence="3">Cell membrane</location>
        <topology evidence="3">Single-pass type II membrane protein</topology>
    </subcellularLocation>
    <subcellularLocation>
        <location evidence="2">Secreted</location>
        <location evidence="2">Cell wall</location>
    </subcellularLocation>
</comment>
<keyword evidence="20" id="KW-0812">Transmembrane</keyword>
<sequence length="358" mass="39462">MSADASSAPAVDATGVAPDMAGPALLHEHNMARRGSLGSDANWDARSAKKGCGITRKQLIISSIIIGLLLAGGIAGLVTWTVLKRAKSGNRVDVPSNTNLTIVPSPDLPKSFYGITYTPLNAQYPECGGTLGDVIEDVKVLSQLTTRLRLYGMDCEQATHTLEAIKQLKVNVKIVVTIWLDENEKTYDRQYRLFLEMLDNELASRGHPKIPVYTTDIGDVFTEELIRGVDSPLANVHPFFAGITASTAADWTWKFFEDRINGPARKQGKTGIISETGWPTRGDAQDQAVPSVESLQRFLDDFVCQSNAKGLEYYFFEAFDEPWKAAKFIEREGYWGILTKDRKPKVKFPDCKTKAPSA</sequence>
<gene>
    <name evidence="21" type="ORF">THASP1DRAFT_30406</name>
</gene>
<comment type="catalytic activity">
    <reaction evidence="1">
        <text>Hydrolysis of (1-&gt;3)-beta-D-glucosidic linkages in (1-&gt;3)-beta-D-glucans.</text>
        <dbReference type="EC" id="3.2.1.39"/>
    </reaction>
</comment>
<evidence type="ECO:0000256" key="5">
    <source>
        <dbReference type="ARBA" id="ARBA00012780"/>
    </source>
</evidence>
<evidence type="ECO:0000256" key="12">
    <source>
        <dbReference type="ARBA" id="ARBA00023180"/>
    </source>
</evidence>
<evidence type="ECO:0000256" key="19">
    <source>
        <dbReference type="RuleBase" id="RU004335"/>
    </source>
</evidence>
<evidence type="ECO:0000313" key="22">
    <source>
        <dbReference type="Proteomes" id="UP000271241"/>
    </source>
</evidence>
<evidence type="ECO:0000313" key="21">
    <source>
        <dbReference type="EMBL" id="RKP07789.1"/>
    </source>
</evidence>
<evidence type="ECO:0000256" key="3">
    <source>
        <dbReference type="ARBA" id="ARBA00004401"/>
    </source>
</evidence>
<dbReference type="GO" id="GO:0071555">
    <property type="term" value="P:cell wall organization"/>
    <property type="evidence" value="ECO:0007669"/>
    <property type="project" value="UniProtKB-KW"/>
</dbReference>
<evidence type="ECO:0000256" key="2">
    <source>
        <dbReference type="ARBA" id="ARBA00004191"/>
    </source>
</evidence>
<evidence type="ECO:0000256" key="18">
    <source>
        <dbReference type="ARBA" id="ARBA00043078"/>
    </source>
</evidence>
<evidence type="ECO:0000256" key="15">
    <source>
        <dbReference type="ARBA" id="ARBA00023326"/>
    </source>
</evidence>
<dbReference type="Proteomes" id="UP000271241">
    <property type="component" value="Unassembled WGS sequence"/>
</dbReference>
<name>A0A4V1IWJ6_9FUNG</name>
<keyword evidence="14" id="KW-0961">Cell wall biogenesis/degradation</keyword>
<proteinExistence type="inferred from homology"/>
<accession>A0A4V1IWJ6</accession>
<evidence type="ECO:0000256" key="17">
    <source>
        <dbReference type="ARBA" id="ARBA00042373"/>
    </source>
</evidence>
<keyword evidence="10 21" id="KW-0378">Hydrolase</keyword>
<dbReference type="InterPro" id="IPR017853">
    <property type="entry name" value="GH"/>
</dbReference>
<protein>
    <recommendedName>
        <fullName evidence="5">glucan endo-1,3-beta-D-glucosidase</fullName>
        <ecNumber evidence="5">3.2.1.39</ecNumber>
    </recommendedName>
    <alternativeName>
        <fullName evidence="18">Endo-1,3-beta-glucanase btgC</fullName>
    </alternativeName>
    <alternativeName>
        <fullName evidence="17">Laminarinase btgC</fullName>
    </alternativeName>
</protein>
<keyword evidence="22" id="KW-1185">Reference proteome</keyword>
<evidence type="ECO:0000256" key="6">
    <source>
        <dbReference type="ARBA" id="ARBA00022475"/>
    </source>
</evidence>
<comment type="similarity">
    <text evidence="4 19">Belongs to the glycosyl hydrolase 17 family.</text>
</comment>
<dbReference type="GO" id="GO:0005886">
    <property type="term" value="C:plasma membrane"/>
    <property type="evidence" value="ECO:0007669"/>
    <property type="project" value="UniProtKB-SubCell"/>
</dbReference>
<dbReference type="SUPFAM" id="SSF51445">
    <property type="entry name" value="(Trans)glycosidases"/>
    <property type="match status" value="1"/>
</dbReference>
<evidence type="ECO:0000256" key="1">
    <source>
        <dbReference type="ARBA" id="ARBA00000382"/>
    </source>
</evidence>
<dbReference type="GO" id="GO:0009986">
    <property type="term" value="C:cell surface"/>
    <property type="evidence" value="ECO:0007669"/>
    <property type="project" value="TreeGrafter"/>
</dbReference>
<organism evidence="21 22">
    <name type="scientific">Thamnocephalis sphaerospora</name>
    <dbReference type="NCBI Taxonomy" id="78915"/>
    <lineage>
        <taxon>Eukaryota</taxon>
        <taxon>Fungi</taxon>
        <taxon>Fungi incertae sedis</taxon>
        <taxon>Zoopagomycota</taxon>
        <taxon>Zoopagomycotina</taxon>
        <taxon>Zoopagomycetes</taxon>
        <taxon>Zoopagales</taxon>
        <taxon>Sigmoideomycetaceae</taxon>
        <taxon>Thamnocephalis</taxon>
    </lineage>
</organism>
<dbReference type="PANTHER" id="PTHR16631:SF17">
    <property type="entry name" value="GLUCAN ENDO-1,3-BETA-GLUCOSIDASE BTGC"/>
    <property type="match status" value="1"/>
</dbReference>
<keyword evidence="15" id="KW-0624">Polysaccharide degradation</keyword>
<evidence type="ECO:0000256" key="7">
    <source>
        <dbReference type="ARBA" id="ARBA00022512"/>
    </source>
</evidence>
<evidence type="ECO:0000256" key="16">
    <source>
        <dbReference type="ARBA" id="ARBA00037649"/>
    </source>
</evidence>
<dbReference type="STRING" id="78915.A0A4V1IWJ6"/>
<dbReference type="EC" id="3.2.1.39" evidence="5"/>
<keyword evidence="20" id="KW-1133">Transmembrane helix</keyword>
<dbReference type="Gene3D" id="3.20.20.80">
    <property type="entry name" value="Glycosidases"/>
    <property type="match status" value="1"/>
</dbReference>
<dbReference type="InterPro" id="IPR000490">
    <property type="entry name" value="Glyco_hydro_17"/>
</dbReference>
<evidence type="ECO:0000256" key="13">
    <source>
        <dbReference type="ARBA" id="ARBA00023277"/>
    </source>
</evidence>
<evidence type="ECO:0000256" key="20">
    <source>
        <dbReference type="SAM" id="Phobius"/>
    </source>
</evidence>
<dbReference type="EMBL" id="KZ992673">
    <property type="protein sequence ID" value="RKP07789.1"/>
    <property type="molecule type" value="Genomic_DNA"/>
</dbReference>
<keyword evidence="11 20" id="KW-0472">Membrane</keyword>
<keyword evidence="8" id="KW-0964">Secreted</keyword>
<reference evidence="22" key="1">
    <citation type="journal article" date="2018" name="Nat. Microbiol.">
        <title>Leveraging single-cell genomics to expand the fungal tree of life.</title>
        <authorList>
            <person name="Ahrendt S.R."/>
            <person name="Quandt C.A."/>
            <person name="Ciobanu D."/>
            <person name="Clum A."/>
            <person name="Salamov A."/>
            <person name="Andreopoulos B."/>
            <person name="Cheng J.F."/>
            <person name="Woyke T."/>
            <person name="Pelin A."/>
            <person name="Henrissat B."/>
            <person name="Reynolds N.K."/>
            <person name="Benny G.L."/>
            <person name="Smith M.E."/>
            <person name="James T.Y."/>
            <person name="Grigoriev I.V."/>
        </authorList>
    </citation>
    <scope>NUCLEOTIDE SEQUENCE [LARGE SCALE GENOMIC DNA]</scope>
    <source>
        <strain evidence="22">RSA 1356</strain>
    </source>
</reference>
<feature type="transmembrane region" description="Helical" evidence="20">
    <location>
        <begin position="59"/>
        <end position="83"/>
    </location>
</feature>
<evidence type="ECO:0000256" key="10">
    <source>
        <dbReference type="ARBA" id="ARBA00022801"/>
    </source>
</evidence>
<dbReference type="PANTHER" id="PTHR16631">
    <property type="entry name" value="GLUCAN 1,3-BETA-GLUCOSIDASE"/>
    <property type="match status" value="1"/>
</dbReference>
<comment type="function">
    <text evidence="16">Glucanases play a role in cell expansion during growth, in cell-cell fusion during mating, and in spore release during sporulation. This enzyme may be involved in beta-glucan degradation. Active on laminarin and lichenan.</text>
</comment>
<dbReference type="GO" id="GO:0005576">
    <property type="term" value="C:extracellular region"/>
    <property type="evidence" value="ECO:0007669"/>
    <property type="project" value="TreeGrafter"/>
</dbReference>
<keyword evidence="9" id="KW-0732">Signal</keyword>
<dbReference type="OrthoDB" id="77201at2759"/>
<evidence type="ECO:0000256" key="11">
    <source>
        <dbReference type="ARBA" id="ARBA00023136"/>
    </source>
</evidence>
<dbReference type="GO" id="GO:0042973">
    <property type="term" value="F:glucan endo-1,3-beta-D-glucosidase activity"/>
    <property type="evidence" value="ECO:0007669"/>
    <property type="project" value="UniProtKB-EC"/>
</dbReference>